<feature type="domain" description="Putative plant transposon protein" evidence="1">
    <location>
        <begin position="13"/>
        <end position="97"/>
    </location>
</feature>
<dbReference type="InParanoid" id="A0A061FQF7"/>
<organism evidence="2 3">
    <name type="scientific">Theobroma cacao</name>
    <name type="common">Cacao</name>
    <name type="synonym">Cocoa</name>
    <dbReference type="NCBI Taxonomy" id="3641"/>
    <lineage>
        <taxon>Eukaryota</taxon>
        <taxon>Viridiplantae</taxon>
        <taxon>Streptophyta</taxon>
        <taxon>Embryophyta</taxon>
        <taxon>Tracheophyta</taxon>
        <taxon>Spermatophyta</taxon>
        <taxon>Magnoliopsida</taxon>
        <taxon>eudicotyledons</taxon>
        <taxon>Gunneridae</taxon>
        <taxon>Pentapetalae</taxon>
        <taxon>rosids</taxon>
        <taxon>malvids</taxon>
        <taxon>Malvales</taxon>
        <taxon>Malvaceae</taxon>
        <taxon>Byttnerioideae</taxon>
        <taxon>Theobroma</taxon>
    </lineage>
</organism>
<dbReference type="EMBL" id="CM001888">
    <property type="protein sequence ID" value="EOY19296.1"/>
    <property type="molecule type" value="Genomic_DNA"/>
</dbReference>
<keyword evidence="3" id="KW-1185">Reference proteome</keyword>
<evidence type="ECO:0000313" key="3">
    <source>
        <dbReference type="Proteomes" id="UP000026915"/>
    </source>
</evidence>
<reference evidence="2 3" key="1">
    <citation type="journal article" date="2013" name="Genome Biol.">
        <title>The genome sequence of the most widely cultivated cacao type and its use to identify candidate genes regulating pod color.</title>
        <authorList>
            <person name="Motamayor J.C."/>
            <person name="Mockaitis K."/>
            <person name="Schmutz J."/>
            <person name="Haiminen N."/>
            <person name="Iii D.L."/>
            <person name="Cornejo O."/>
            <person name="Findley S.D."/>
            <person name="Zheng P."/>
            <person name="Utro F."/>
            <person name="Royaert S."/>
            <person name="Saski C."/>
            <person name="Jenkins J."/>
            <person name="Podicheti R."/>
            <person name="Zhao M."/>
            <person name="Scheffler B.E."/>
            <person name="Stack J.C."/>
            <person name="Feltus F.A."/>
            <person name="Mustiga G.M."/>
            <person name="Amores F."/>
            <person name="Phillips W."/>
            <person name="Marelli J.P."/>
            <person name="May G.D."/>
            <person name="Shapiro H."/>
            <person name="Ma J."/>
            <person name="Bustamante C.D."/>
            <person name="Schnell R.J."/>
            <person name="Main D."/>
            <person name="Gilbert D."/>
            <person name="Parida L."/>
            <person name="Kuhn D.N."/>
        </authorList>
    </citation>
    <scope>NUCLEOTIDE SEQUENCE [LARGE SCALE GENOMIC DNA]</scope>
    <source>
        <strain evidence="3">cv. Matina 1-6</strain>
    </source>
</reference>
<dbReference type="HOGENOM" id="CLU_144454_1_0_1"/>
<name>A0A061FQF7_THECC</name>
<evidence type="ECO:0000313" key="2">
    <source>
        <dbReference type="EMBL" id="EOY19296.1"/>
    </source>
</evidence>
<dbReference type="Pfam" id="PF20167">
    <property type="entry name" value="Transposase_32"/>
    <property type="match status" value="1"/>
</dbReference>
<dbReference type="Proteomes" id="UP000026915">
    <property type="component" value="Chromosome 10"/>
</dbReference>
<dbReference type="InterPro" id="IPR046796">
    <property type="entry name" value="Transposase_32_dom"/>
</dbReference>
<proteinExistence type="predicted"/>
<dbReference type="AlphaFoldDB" id="A0A061FQF7"/>
<protein>
    <recommendedName>
        <fullName evidence="1">Putative plant transposon protein domain-containing protein</fullName>
    </recommendedName>
</protein>
<accession>A0A061FQF7</accession>
<dbReference type="Gramene" id="EOY19296">
    <property type="protein sequence ID" value="EOY19296"/>
    <property type="gene ID" value="TCM_044347"/>
</dbReference>
<evidence type="ECO:0000259" key="1">
    <source>
        <dbReference type="Pfam" id="PF20167"/>
    </source>
</evidence>
<sequence length="141" mass="16147">MQLRNKIDNDKTVSFKASVMKRDIKILLYFVLEKMLPSTHINDVTRERGLLIYVIVIGKSINIVQLISNAILHIARTNQDGLWFPSLIAALCGRADVHWDKSEELLHRKAPIDVGFIRRYYDPSIASSNYSSTPRPRAAWP</sequence>
<gene>
    <name evidence="2" type="ORF">TCM_044347</name>
</gene>
<dbReference type="OMA" id="ILAPECP"/>